<dbReference type="AlphaFoldDB" id="A0A812EU13"/>
<dbReference type="Proteomes" id="UP000597762">
    <property type="component" value="Unassembled WGS sequence"/>
</dbReference>
<keyword evidence="1" id="KW-0812">Transmembrane</keyword>
<evidence type="ECO:0000256" key="1">
    <source>
        <dbReference type="SAM" id="Phobius"/>
    </source>
</evidence>
<protein>
    <submittedName>
        <fullName evidence="2">Uncharacterized protein</fullName>
    </submittedName>
</protein>
<evidence type="ECO:0000313" key="3">
    <source>
        <dbReference type="Proteomes" id="UP000597762"/>
    </source>
</evidence>
<feature type="transmembrane region" description="Helical" evidence="1">
    <location>
        <begin position="126"/>
        <end position="150"/>
    </location>
</feature>
<keyword evidence="3" id="KW-1185">Reference proteome</keyword>
<sequence>MHSVWRDKQAWEALKLPLSTPSDEACKMFDATVTQYVGWYDDDSVGGIEGSISKMMSADPSFIFVTFSFSPSFFHTPSFFISLSLPLLHFLYLTPISFFSLLFHSFPSLFLSFFLLSILSLSPFSFFLSFLLLFLLFSFLSPFFLLFLFFLSFSSFSFLSLFFLFFFSFSFSSFFLFSPLFPPFFFSFSSFFLFFFLLFSFTSFLLLFPFFHLFFSPFSFLSPLFLSFFFSFTSFSLLFPFFHLFFPLFPFTFFL</sequence>
<feature type="transmembrane region" description="Helical" evidence="1">
    <location>
        <begin position="62"/>
        <end position="92"/>
    </location>
</feature>
<name>A0A812EU13_ACAPH</name>
<dbReference type="EMBL" id="CAHIKZ030005581">
    <property type="protein sequence ID" value="CAE1330601.1"/>
    <property type="molecule type" value="Genomic_DNA"/>
</dbReference>
<accession>A0A812EU13</accession>
<feature type="transmembrane region" description="Helical" evidence="1">
    <location>
        <begin position="184"/>
        <end position="212"/>
    </location>
</feature>
<keyword evidence="1" id="KW-0472">Membrane</keyword>
<comment type="caution">
    <text evidence="2">The sequence shown here is derived from an EMBL/GenBank/DDBJ whole genome shotgun (WGS) entry which is preliminary data.</text>
</comment>
<organism evidence="2 3">
    <name type="scientific">Acanthosepion pharaonis</name>
    <name type="common">Pharaoh cuttlefish</name>
    <name type="synonym">Sepia pharaonis</name>
    <dbReference type="NCBI Taxonomy" id="158019"/>
    <lineage>
        <taxon>Eukaryota</taxon>
        <taxon>Metazoa</taxon>
        <taxon>Spiralia</taxon>
        <taxon>Lophotrochozoa</taxon>
        <taxon>Mollusca</taxon>
        <taxon>Cephalopoda</taxon>
        <taxon>Coleoidea</taxon>
        <taxon>Decapodiformes</taxon>
        <taxon>Sepiida</taxon>
        <taxon>Sepiina</taxon>
        <taxon>Sepiidae</taxon>
        <taxon>Acanthosepion</taxon>
    </lineage>
</organism>
<feature type="transmembrane region" description="Helical" evidence="1">
    <location>
        <begin position="156"/>
        <end position="177"/>
    </location>
</feature>
<feature type="transmembrane region" description="Helical" evidence="1">
    <location>
        <begin position="98"/>
        <end position="119"/>
    </location>
</feature>
<keyword evidence="1" id="KW-1133">Transmembrane helix</keyword>
<gene>
    <name evidence="2" type="ORF">SPHA_79880</name>
</gene>
<reference evidence="2" key="1">
    <citation type="submission" date="2021-01" db="EMBL/GenBank/DDBJ databases">
        <authorList>
            <person name="Li R."/>
            <person name="Bekaert M."/>
        </authorList>
    </citation>
    <scope>NUCLEOTIDE SEQUENCE</scope>
    <source>
        <strain evidence="2">Farmed</strain>
    </source>
</reference>
<proteinExistence type="predicted"/>
<evidence type="ECO:0000313" key="2">
    <source>
        <dbReference type="EMBL" id="CAE1330601.1"/>
    </source>
</evidence>
<dbReference type="OrthoDB" id="1427555at2759"/>
<feature type="transmembrane region" description="Helical" evidence="1">
    <location>
        <begin position="224"/>
        <end position="249"/>
    </location>
</feature>